<protein>
    <submittedName>
        <fullName evidence="1">Uncharacterized protein</fullName>
    </submittedName>
</protein>
<dbReference type="Proteomes" id="UP001732700">
    <property type="component" value="Chromosome 2C"/>
</dbReference>
<name>A0ACD5UVF7_AVESA</name>
<reference evidence="1" key="1">
    <citation type="submission" date="2021-05" db="EMBL/GenBank/DDBJ databases">
        <authorList>
            <person name="Scholz U."/>
            <person name="Mascher M."/>
            <person name="Fiebig A."/>
        </authorList>
    </citation>
    <scope>NUCLEOTIDE SEQUENCE [LARGE SCALE GENOMIC DNA]</scope>
</reference>
<organism evidence="1 2">
    <name type="scientific">Avena sativa</name>
    <name type="common">Oat</name>
    <dbReference type="NCBI Taxonomy" id="4498"/>
    <lineage>
        <taxon>Eukaryota</taxon>
        <taxon>Viridiplantae</taxon>
        <taxon>Streptophyta</taxon>
        <taxon>Embryophyta</taxon>
        <taxon>Tracheophyta</taxon>
        <taxon>Spermatophyta</taxon>
        <taxon>Magnoliopsida</taxon>
        <taxon>Liliopsida</taxon>
        <taxon>Poales</taxon>
        <taxon>Poaceae</taxon>
        <taxon>BOP clade</taxon>
        <taxon>Pooideae</taxon>
        <taxon>Poodae</taxon>
        <taxon>Poeae</taxon>
        <taxon>Poeae Chloroplast Group 1 (Aveneae type)</taxon>
        <taxon>Aveninae</taxon>
        <taxon>Avena</taxon>
    </lineage>
</organism>
<keyword evidence="2" id="KW-1185">Reference proteome</keyword>
<evidence type="ECO:0000313" key="2">
    <source>
        <dbReference type="Proteomes" id="UP001732700"/>
    </source>
</evidence>
<evidence type="ECO:0000313" key="1">
    <source>
        <dbReference type="EnsemblPlants" id="AVESA.00010b.r2.2CG0322270.1.CDS"/>
    </source>
</evidence>
<proteinExistence type="predicted"/>
<dbReference type="EnsemblPlants" id="AVESA.00010b.r2.2CG0322270.1">
    <property type="protein sequence ID" value="AVESA.00010b.r2.2CG0322270.1.CDS"/>
    <property type="gene ID" value="AVESA.00010b.r2.2CG0322270"/>
</dbReference>
<accession>A0ACD5UVF7</accession>
<sequence>MALPLVLHVLLVAAAAAVARAPVAQAWGVEGHYMVCKIAESYLTSEASAAVKGLLPESAGGDLAAVCSWPDTERRQNPWSTPLHFADNPGDCKFSYARDCHGTKGEKDMCVVGGINNYTAALMDSSSPYNRTESLMFLAHFVGDVHQPMHCGRTADLGGNTVLVTWYTNRTNLHKVWDDKVIGTAMNRLYRDDLSTMIGAIKRNLTVAEKNEWEACPSPTTSCADKFAEESAELACPAYVGAEQFSNLEDEYFFKALPVVQIRIAQAGVRLAAILNRIFSGNNNSRLQTI</sequence>
<reference evidence="1" key="2">
    <citation type="submission" date="2025-09" db="UniProtKB">
        <authorList>
            <consortium name="EnsemblPlants"/>
        </authorList>
    </citation>
    <scope>IDENTIFICATION</scope>
</reference>